<gene>
    <name evidence="1" type="ORF">AW11_01661</name>
</gene>
<dbReference type="SUPFAM" id="SSF54637">
    <property type="entry name" value="Thioesterase/thiol ester dehydrase-isomerase"/>
    <property type="match status" value="2"/>
</dbReference>
<dbReference type="AlphaFoldDB" id="A0A011QIZ9"/>
<dbReference type="STRING" id="1454004.AW11_01661"/>
<dbReference type="Pfam" id="PF19315">
    <property type="entry name" value="MC_hydratase"/>
    <property type="match status" value="1"/>
</dbReference>
<comment type="caution">
    <text evidence="1">The sequence shown here is derived from an EMBL/GenBank/DDBJ whole genome shotgun (WGS) entry which is preliminary data.</text>
</comment>
<protein>
    <submittedName>
        <fullName evidence="1">Bifunctional aldehyde dehydrogenase/enoyl-CoA hydratase</fullName>
    </submittedName>
</protein>
<dbReference type="InterPro" id="IPR048274">
    <property type="entry name" value="MC_hydratase"/>
</dbReference>
<evidence type="ECO:0000313" key="2">
    <source>
        <dbReference type="Proteomes" id="UP000022141"/>
    </source>
</evidence>
<dbReference type="InterPro" id="IPR052342">
    <property type="entry name" value="MCH/BMMD"/>
</dbReference>
<dbReference type="Gene3D" id="3.10.129.10">
    <property type="entry name" value="Hotdog Thioesterase"/>
    <property type="match status" value="1"/>
</dbReference>
<dbReference type="CDD" id="cd03451">
    <property type="entry name" value="FkbR2"/>
    <property type="match status" value="2"/>
</dbReference>
<dbReference type="InterPro" id="IPR016790">
    <property type="entry name" value="Thiol_ester_hydratase_Rv0216"/>
</dbReference>
<dbReference type="PANTHER" id="PTHR43664:SF1">
    <property type="entry name" value="BETA-METHYLMALYL-COA DEHYDRATASE"/>
    <property type="match status" value="1"/>
</dbReference>
<reference evidence="1" key="1">
    <citation type="submission" date="2014-02" db="EMBL/GenBank/DDBJ databases">
        <title>Expanding our view of genomic diversity in Candidatus Accumulibacter clades.</title>
        <authorList>
            <person name="Skennerton C.T."/>
            <person name="Barr J.J."/>
            <person name="Slater F.R."/>
            <person name="Bond P.L."/>
            <person name="Tyson G.W."/>
        </authorList>
    </citation>
    <scope>NUCLEOTIDE SEQUENCE [LARGE SCALE GENOMIC DNA]</scope>
</reference>
<name>A0A011QIZ9_ACCRE</name>
<evidence type="ECO:0000313" key="1">
    <source>
        <dbReference type="EMBL" id="EXI89337.1"/>
    </source>
</evidence>
<dbReference type="PATRIC" id="fig|1454004.3.peg.1710"/>
<dbReference type="eggNOG" id="COG2030">
    <property type="taxonomic scope" value="Bacteria"/>
</dbReference>
<dbReference type="GO" id="GO:0016829">
    <property type="term" value="F:lyase activity"/>
    <property type="evidence" value="ECO:0007669"/>
    <property type="project" value="InterPro"/>
</dbReference>
<accession>A0A011QIZ9</accession>
<dbReference type="EMBL" id="JEMY01000017">
    <property type="protein sequence ID" value="EXI89337.1"/>
    <property type="molecule type" value="Genomic_DNA"/>
</dbReference>
<proteinExistence type="predicted"/>
<dbReference type="Proteomes" id="UP000022141">
    <property type="component" value="Unassembled WGS sequence"/>
</dbReference>
<dbReference type="PANTHER" id="PTHR43664">
    <property type="entry name" value="MONOAMINE OXIDASE-RELATED"/>
    <property type="match status" value="1"/>
</dbReference>
<dbReference type="PIRSF" id="PIRSF021494">
    <property type="entry name" value="Rv0216_prd"/>
    <property type="match status" value="1"/>
</dbReference>
<sequence>MSEKTKWGNFFEDFRVGQTIAHATPRTITEGDVALYTALTGSRFALTSADTFAHSLSFPRAPVDNLLAFNIVFGKTVPDISLNAIANLGYAAGRFGHRVYPGDTLTADSTVIGLKENSDGKTGIVYVRSCGVNQRGQIALDYCRWVMVRKRDPASPAPETVVPALHEAVAASDLVIPAGIRVEGYDTTLSGSTDLWDDYRVGERIDHVDGMTIEESEHMMATRLYQNTARVHFNQHAEKSGRFGRRIVYGGYIIGLARALSFNGLANAFSVVAINAGRHVSPAFAGDTVYAWSEIIEQMSLPGRHDLGALRLRTVATKDRNCADFPYRGADGSYDPSVLLDFDYTVLMPKRPGKSPPPE</sequence>
<dbReference type="InterPro" id="IPR029069">
    <property type="entry name" value="HotDog_dom_sf"/>
</dbReference>
<keyword evidence="2" id="KW-1185">Reference proteome</keyword>
<organism evidence="1 2">
    <name type="scientific">Accumulibacter regalis</name>
    <dbReference type="NCBI Taxonomy" id="522306"/>
    <lineage>
        <taxon>Bacteria</taxon>
        <taxon>Pseudomonadati</taxon>
        <taxon>Pseudomonadota</taxon>
        <taxon>Betaproteobacteria</taxon>
        <taxon>Candidatus Accumulibacter</taxon>
    </lineage>
</organism>